<accession>X1NFP7</accession>
<evidence type="ECO:0000256" key="5">
    <source>
        <dbReference type="ARBA" id="ARBA00023204"/>
    </source>
</evidence>
<dbReference type="GO" id="GO:0004519">
    <property type="term" value="F:endonuclease activity"/>
    <property type="evidence" value="ECO:0007669"/>
    <property type="project" value="UniProtKB-KW"/>
</dbReference>
<protein>
    <recommendedName>
        <fullName evidence="6">DUF559 domain-containing protein</fullName>
    </recommendedName>
</protein>
<keyword evidence="5" id="KW-0234">DNA repair</keyword>
<keyword evidence="1" id="KW-0540">Nuclease</keyword>
<dbReference type="SUPFAM" id="SSF52980">
    <property type="entry name" value="Restriction endonuclease-like"/>
    <property type="match status" value="1"/>
</dbReference>
<dbReference type="InterPro" id="IPR007569">
    <property type="entry name" value="DUF559"/>
</dbReference>
<keyword evidence="4" id="KW-0378">Hydrolase</keyword>
<name>X1NFP7_9ZZZZ</name>
<comment type="caution">
    <text evidence="7">The sequence shown here is derived from an EMBL/GenBank/DDBJ whole genome shotgun (WGS) entry which is preliminary data.</text>
</comment>
<evidence type="ECO:0000256" key="2">
    <source>
        <dbReference type="ARBA" id="ARBA00022759"/>
    </source>
</evidence>
<dbReference type="GO" id="GO:0006298">
    <property type="term" value="P:mismatch repair"/>
    <property type="evidence" value="ECO:0007669"/>
    <property type="project" value="InterPro"/>
</dbReference>
<dbReference type="Pfam" id="PF04480">
    <property type="entry name" value="DUF559"/>
    <property type="match status" value="1"/>
</dbReference>
<dbReference type="Pfam" id="PF03852">
    <property type="entry name" value="Vsr"/>
    <property type="match status" value="1"/>
</dbReference>
<organism evidence="7">
    <name type="scientific">marine sediment metagenome</name>
    <dbReference type="NCBI Taxonomy" id="412755"/>
    <lineage>
        <taxon>unclassified sequences</taxon>
        <taxon>metagenomes</taxon>
        <taxon>ecological metagenomes</taxon>
    </lineage>
</organism>
<dbReference type="InterPro" id="IPR011335">
    <property type="entry name" value="Restrct_endonuc-II-like"/>
</dbReference>
<feature type="domain" description="DUF559" evidence="6">
    <location>
        <begin position="52"/>
        <end position="93"/>
    </location>
</feature>
<sequence>MEVRELPGKPDVVFPRAKVAVFVDGAFWHGKKFSVERLDQMSEYWRRKIRRNMARDAQNTERLETMGYLVLRFLEQDVLKNASELAAQITEAVKSRLKQKRGSST</sequence>
<keyword evidence="2" id="KW-0255">Endonuclease</keyword>
<evidence type="ECO:0000259" key="6">
    <source>
        <dbReference type="Pfam" id="PF04480"/>
    </source>
</evidence>
<reference evidence="7" key="1">
    <citation type="journal article" date="2014" name="Front. Microbiol.">
        <title>High frequency of phylogenetically diverse reductive dehalogenase-homologous genes in deep subseafloor sedimentary metagenomes.</title>
        <authorList>
            <person name="Kawai M."/>
            <person name="Futagami T."/>
            <person name="Toyoda A."/>
            <person name="Takaki Y."/>
            <person name="Nishi S."/>
            <person name="Hori S."/>
            <person name="Arai W."/>
            <person name="Tsubouchi T."/>
            <person name="Morono Y."/>
            <person name="Uchiyama I."/>
            <person name="Ito T."/>
            <person name="Fujiyama A."/>
            <person name="Inagaki F."/>
            <person name="Takami H."/>
        </authorList>
    </citation>
    <scope>NUCLEOTIDE SEQUENCE</scope>
    <source>
        <strain evidence="7">Expedition CK06-06</strain>
    </source>
</reference>
<dbReference type="Gene3D" id="3.40.960.10">
    <property type="entry name" value="VSR Endonuclease"/>
    <property type="match status" value="1"/>
</dbReference>
<dbReference type="AlphaFoldDB" id="X1NFP7"/>
<evidence type="ECO:0000256" key="3">
    <source>
        <dbReference type="ARBA" id="ARBA00022763"/>
    </source>
</evidence>
<gene>
    <name evidence="7" type="ORF">S06H3_30014</name>
</gene>
<evidence type="ECO:0000313" key="7">
    <source>
        <dbReference type="EMBL" id="GAI25625.1"/>
    </source>
</evidence>
<evidence type="ECO:0000256" key="1">
    <source>
        <dbReference type="ARBA" id="ARBA00022722"/>
    </source>
</evidence>
<evidence type="ECO:0000256" key="4">
    <source>
        <dbReference type="ARBA" id="ARBA00022801"/>
    </source>
</evidence>
<dbReference type="GO" id="GO:0016787">
    <property type="term" value="F:hydrolase activity"/>
    <property type="evidence" value="ECO:0007669"/>
    <property type="project" value="UniProtKB-KW"/>
</dbReference>
<dbReference type="EMBL" id="BARV01017641">
    <property type="protein sequence ID" value="GAI25625.1"/>
    <property type="molecule type" value="Genomic_DNA"/>
</dbReference>
<keyword evidence="3" id="KW-0227">DNA damage</keyword>
<proteinExistence type="predicted"/>
<dbReference type="InterPro" id="IPR004603">
    <property type="entry name" value="DNA_mismatch_endonuc_vsr"/>
</dbReference>